<evidence type="ECO:0000256" key="1">
    <source>
        <dbReference type="SAM" id="Phobius"/>
    </source>
</evidence>
<keyword evidence="1" id="KW-1133">Transmembrane helix</keyword>
<feature type="transmembrane region" description="Helical" evidence="1">
    <location>
        <begin position="161"/>
        <end position="185"/>
    </location>
</feature>
<dbReference type="AlphaFoldDB" id="A0A1H0P1V0"/>
<keyword evidence="1" id="KW-0472">Membrane</keyword>
<dbReference type="Proteomes" id="UP000198827">
    <property type="component" value="Chromosome I"/>
</dbReference>
<accession>A0A1H0P1V0</accession>
<evidence type="ECO:0000313" key="2">
    <source>
        <dbReference type="EMBL" id="SDO98809.1"/>
    </source>
</evidence>
<proteinExistence type="predicted"/>
<reference evidence="2 3" key="1">
    <citation type="submission" date="2016-10" db="EMBL/GenBank/DDBJ databases">
        <authorList>
            <person name="de Groot N.N."/>
        </authorList>
    </citation>
    <scope>NUCLEOTIDE SEQUENCE [LARGE SCALE GENOMIC DNA]</scope>
    <source>
        <strain evidence="2 3">CECT 7543</strain>
    </source>
</reference>
<feature type="transmembrane region" description="Helical" evidence="1">
    <location>
        <begin position="103"/>
        <end position="119"/>
    </location>
</feature>
<dbReference type="EMBL" id="LT629705">
    <property type="protein sequence ID" value="SDO98809.1"/>
    <property type="molecule type" value="Genomic_DNA"/>
</dbReference>
<feature type="transmembrane region" description="Helical" evidence="1">
    <location>
        <begin position="125"/>
        <end position="149"/>
    </location>
</feature>
<feature type="transmembrane region" description="Helical" evidence="1">
    <location>
        <begin position="255"/>
        <end position="282"/>
    </location>
</feature>
<name>A0A1H0P1V0_9PSED</name>
<dbReference type="RefSeq" id="WP_090183969.1">
    <property type="nucleotide sequence ID" value="NZ_LT629705.1"/>
</dbReference>
<sequence>MRSTKRTTKTAFGKHTAITRREKFLELTKRVLLVGIALFFFLCITPAQWRLVSFSTTVIFLGIAIAISVMQILHPEKYDLNKFTVFLGGIVNWYDNLERHHQLYLNVILFLPFLGYLYLLDPSSLFAPTAIVFFIYCLGVAAHDVYRIYAILYETTVGKGLIAIAFAVGSNLALSVSGKIIGGMAHVPPTTFPHTLAFLAIFAIPFLFIAAGAIFIPVSVAMAPFFIYGSTFATKAPRLTKWIFGVKVNDKGSRYAVATVIFQVIFYLAIWTLTPATFFLLLNRYDQQIEWAIGQSIYEFDMYPGTECKMGLTYRQASLGDENYILASKQSTGITFESPKKCAL</sequence>
<feature type="transmembrane region" description="Helical" evidence="1">
    <location>
        <begin position="197"/>
        <end position="228"/>
    </location>
</feature>
<keyword evidence="1" id="KW-0812">Transmembrane</keyword>
<protein>
    <submittedName>
        <fullName evidence="2">Uncharacterized protein</fullName>
    </submittedName>
</protein>
<dbReference type="OrthoDB" id="6996569at2"/>
<organism evidence="2 3">
    <name type="scientific">Pseudomonas arsenicoxydans</name>
    <dbReference type="NCBI Taxonomy" id="702115"/>
    <lineage>
        <taxon>Bacteria</taxon>
        <taxon>Pseudomonadati</taxon>
        <taxon>Pseudomonadota</taxon>
        <taxon>Gammaproteobacteria</taxon>
        <taxon>Pseudomonadales</taxon>
        <taxon>Pseudomonadaceae</taxon>
        <taxon>Pseudomonas</taxon>
    </lineage>
</organism>
<gene>
    <name evidence="2" type="ORF">SAMN04489798_4385</name>
</gene>
<feature type="transmembrane region" description="Helical" evidence="1">
    <location>
        <begin position="55"/>
        <end position="73"/>
    </location>
</feature>
<evidence type="ECO:0000313" key="3">
    <source>
        <dbReference type="Proteomes" id="UP000198827"/>
    </source>
</evidence>